<evidence type="ECO:0000313" key="1">
    <source>
        <dbReference type="EMBL" id="KMQ82928.1"/>
    </source>
</evidence>
<organism evidence="1 2">
    <name type="scientific">Lasius niger</name>
    <name type="common">Black garden ant</name>
    <dbReference type="NCBI Taxonomy" id="67767"/>
    <lineage>
        <taxon>Eukaryota</taxon>
        <taxon>Metazoa</taxon>
        <taxon>Ecdysozoa</taxon>
        <taxon>Arthropoda</taxon>
        <taxon>Hexapoda</taxon>
        <taxon>Insecta</taxon>
        <taxon>Pterygota</taxon>
        <taxon>Neoptera</taxon>
        <taxon>Endopterygota</taxon>
        <taxon>Hymenoptera</taxon>
        <taxon>Apocrita</taxon>
        <taxon>Aculeata</taxon>
        <taxon>Formicoidea</taxon>
        <taxon>Formicidae</taxon>
        <taxon>Formicinae</taxon>
        <taxon>Lasius</taxon>
        <taxon>Lasius</taxon>
    </lineage>
</organism>
<proteinExistence type="predicted"/>
<keyword evidence="2" id="KW-1185">Reference proteome</keyword>
<dbReference type="Proteomes" id="UP000036403">
    <property type="component" value="Unassembled WGS sequence"/>
</dbReference>
<reference evidence="1 2" key="1">
    <citation type="submission" date="2015-04" db="EMBL/GenBank/DDBJ databases">
        <title>Lasius niger genome sequencing.</title>
        <authorList>
            <person name="Konorov E.A."/>
            <person name="Nikitin M.A."/>
            <person name="Kirill M.V."/>
            <person name="Chang P."/>
        </authorList>
    </citation>
    <scope>NUCLEOTIDE SEQUENCE [LARGE SCALE GENOMIC DNA]</scope>
    <source>
        <tissue evidence="1">Whole</tissue>
    </source>
</reference>
<dbReference type="EMBL" id="LBMM01022219">
    <property type="protein sequence ID" value="KMQ82928.1"/>
    <property type="molecule type" value="Genomic_DNA"/>
</dbReference>
<gene>
    <name evidence="1" type="ORF">RF55_21444</name>
</gene>
<evidence type="ECO:0000313" key="2">
    <source>
        <dbReference type="Proteomes" id="UP000036403"/>
    </source>
</evidence>
<comment type="caution">
    <text evidence="1">The sequence shown here is derived from an EMBL/GenBank/DDBJ whole genome shotgun (WGS) entry which is preliminary data.</text>
</comment>
<dbReference type="STRING" id="67767.A0A0J7JXL6"/>
<dbReference type="AlphaFoldDB" id="A0A0J7JXL6"/>
<name>A0A0J7JXL6_LASNI</name>
<dbReference type="OrthoDB" id="7566398at2759"/>
<accession>A0A0J7JXL6</accession>
<dbReference type="PaxDb" id="67767-A0A0J7JXL6"/>
<sequence length="178" mass="20541">MANTYLTSRDYTKPAIDQRIAELVKRRIGAREDLPTESTKERLAKFKEIRNARQGLLKVTHRHILETVAYILNTDAEVLEEGILDKDEYVNVLSSFFAEGGRQAIIVYLQSMNPPAFETGRWTPQFSKEHQVIRCCVTDGTTEEFSGKCVIVYRLKSNLEFGVKQLLDLYEFSRNIKF</sequence>
<protein>
    <submittedName>
        <fullName evidence="1">Dynein heavy chain axonemal-like protein</fullName>
    </submittedName>
</protein>